<evidence type="ECO:0000313" key="2">
    <source>
        <dbReference type="EMBL" id="KAK2117660.1"/>
    </source>
</evidence>
<organism evidence="2 3">
    <name type="scientific">Saguinus oedipus</name>
    <name type="common">Cotton-top tamarin</name>
    <name type="synonym">Oedipomidas oedipus</name>
    <dbReference type="NCBI Taxonomy" id="9490"/>
    <lineage>
        <taxon>Eukaryota</taxon>
        <taxon>Metazoa</taxon>
        <taxon>Chordata</taxon>
        <taxon>Craniata</taxon>
        <taxon>Vertebrata</taxon>
        <taxon>Euteleostomi</taxon>
        <taxon>Mammalia</taxon>
        <taxon>Eutheria</taxon>
        <taxon>Euarchontoglires</taxon>
        <taxon>Primates</taxon>
        <taxon>Haplorrhini</taxon>
        <taxon>Platyrrhini</taxon>
        <taxon>Cebidae</taxon>
        <taxon>Callitrichinae</taxon>
        <taxon>Saguinus</taxon>
    </lineage>
</organism>
<protein>
    <submittedName>
        <fullName evidence="2">Uncharacterized protein</fullName>
    </submittedName>
</protein>
<accession>A0ABQ9W8A0</accession>
<evidence type="ECO:0000313" key="3">
    <source>
        <dbReference type="Proteomes" id="UP001266305"/>
    </source>
</evidence>
<dbReference type="Proteomes" id="UP001266305">
    <property type="component" value="Unassembled WGS sequence"/>
</dbReference>
<sequence>MRQERLLQKGNFSHSLQAGDESVENVLLASLVIAVTFQVGIEEEEVWRDDDAKVVLATLASDIQLLITISSLEQGMRENGSRLRTGGSTEDEAVSGSGARNSVNVEENLVHSFFQDLAQLLGASSLQALLIF</sequence>
<gene>
    <name evidence="2" type="ORF">P7K49_004546</name>
</gene>
<name>A0ABQ9W8A0_SAGOE</name>
<reference evidence="2 3" key="1">
    <citation type="submission" date="2023-05" db="EMBL/GenBank/DDBJ databases">
        <title>B98-5 Cell Line De Novo Hybrid Assembly: An Optical Mapping Approach.</title>
        <authorList>
            <person name="Kananen K."/>
            <person name="Auerbach J.A."/>
            <person name="Kautto E."/>
            <person name="Blachly J.S."/>
        </authorList>
    </citation>
    <scope>NUCLEOTIDE SEQUENCE [LARGE SCALE GENOMIC DNA]</scope>
    <source>
        <strain evidence="2">B95-8</strain>
        <tissue evidence="2">Cell line</tissue>
    </source>
</reference>
<evidence type="ECO:0000256" key="1">
    <source>
        <dbReference type="SAM" id="MobiDB-lite"/>
    </source>
</evidence>
<feature type="region of interest" description="Disordered" evidence="1">
    <location>
        <begin position="78"/>
        <end position="98"/>
    </location>
</feature>
<dbReference type="EMBL" id="JASSZA010000002">
    <property type="protein sequence ID" value="KAK2117660.1"/>
    <property type="molecule type" value="Genomic_DNA"/>
</dbReference>
<keyword evidence="3" id="KW-1185">Reference proteome</keyword>
<proteinExistence type="predicted"/>
<comment type="caution">
    <text evidence="2">The sequence shown here is derived from an EMBL/GenBank/DDBJ whole genome shotgun (WGS) entry which is preliminary data.</text>
</comment>